<comment type="similarity">
    <text evidence="1">Belongs to the protein kinase superfamily. STE Ser/Thr protein kinase family. STE20 subfamily.</text>
</comment>
<dbReference type="PROSITE" id="PS00108">
    <property type="entry name" value="PROTEIN_KINASE_ST"/>
    <property type="match status" value="1"/>
</dbReference>
<feature type="compositionally biased region" description="Low complexity" evidence="11">
    <location>
        <begin position="15"/>
        <end position="25"/>
    </location>
</feature>
<evidence type="ECO:0000259" key="12">
    <source>
        <dbReference type="PROSITE" id="PS50011"/>
    </source>
</evidence>
<feature type="region of interest" description="Disordered" evidence="11">
    <location>
        <begin position="963"/>
        <end position="1001"/>
    </location>
</feature>
<keyword evidence="14" id="KW-1185">Reference proteome</keyword>
<sequence>MRSARDRRSRRSSEASRPQSSRSSSITDDAVSPSASFSDGFEAFLRGRRSSSGSQPGTPVKPSTPTFQRSFDTLLGSEDEEEFLPTVSKLASPERRWRRHSGGSISEQQREQVKRPGRKARKKLLRGPVTRPKNEDVLEKATTSKLTKFWAFVGVREYDSPSSGLQSPAPEGVDTGGVLPIFPDPQSGSFHVGLPSIAEDPSPRRPKDTTAAMDSLLLAPGSFEGPNKQRQIQDAKDMYQTVVRNAERSTSAVPPYDFIELIGKGGYGRVYKCRKQATGELVAVKIINIDDADFQEHVLDKDNTINSFRKEVGILQQLKDSKAKNVNMIHEAFDLHSQLWIVSDYCTGGSLRTLMRANPPTRRGFEEQFLVPIARELAIAIKSVHDIGVIHRDIKCANVYVSEEGDIQLGDFGIVGDVDDGSSKRRTIVGTPHYLPREMHVSSSHLTDEAYGTEVDIWSYGITIFEAATGLPPYANISQSQFHTVIDKAPRLEGGDYSDELREFIAFCLNSDPKERPSASSVLKHPYVANSSKRYPTSGLVNLIERYAAWEYKGGQRQSLWAGGGAAAPVVINEDEVVSGEDDEHDWNFSTSDSFNLAFGKRYSTMIGAKDFSEPQYDAPHGAGLPPLITKDLTPFEQFEQQHKEMSANRGERSLDRLFQPDTTPYELHTPVDDPEPMSDLPLRNMAGTAPARESVIDLDSAAGFDLDVPTFNFDFGDVPTLKAKTARQDDREVEEEEEYQYGGNDERRATLEWKFPTLEKSDEKKRATMDWTFSSAEPTEPDVPDASMNLPTAGSEGLPPGFRPTLKHTATEPIGQFRDFIHPAQPVLPTSSSPMRDSVRSMIDLDMSFADPADIIRPSTASSATGSTMTDMTSGNPFDLEEDPEQNELDRNRFSYHKQWQSEGGPVKRLSHKTMPMHSRGSSLNSTDSELDRLAQNAAADDVFDYDYSRNVSDAMRTQMGLHTPQDSTDISHWPNFGSDSGLDESPQYPSTYAPRLGDPDYSLQQGLRTNGLSAHSFSRLRDPSRDRGAPREIEFVEPIAPHPEALLEDADPQLVAAELDRLLDDFGQSLKATSRAMRQHTGIHQEEASSGTDSGFDSSTAPTGDEDGF</sequence>
<evidence type="ECO:0000256" key="4">
    <source>
        <dbReference type="ARBA" id="ARBA00022679"/>
    </source>
</evidence>
<evidence type="ECO:0000313" key="13">
    <source>
        <dbReference type="EMBL" id="KAK4550031.1"/>
    </source>
</evidence>
<reference evidence="13 14" key="1">
    <citation type="submission" date="2021-11" db="EMBL/GenBank/DDBJ databases">
        <title>Black yeast isolated from Biological Soil Crust.</title>
        <authorList>
            <person name="Kurbessoian T."/>
        </authorList>
    </citation>
    <scope>NUCLEOTIDE SEQUENCE [LARGE SCALE GENOMIC DNA]</scope>
    <source>
        <strain evidence="13 14">CCFEE 5522</strain>
    </source>
</reference>
<evidence type="ECO:0000256" key="3">
    <source>
        <dbReference type="ARBA" id="ARBA00022527"/>
    </source>
</evidence>
<dbReference type="InterPro" id="IPR008271">
    <property type="entry name" value="Ser/Thr_kinase_AS"/>
</dbReference>
<keyword evidence="7 10" id="KW-0067">ATP-binding</keyword>
<evidence type="ECO:0000256" key="2">
    <source>
        <dbReference type="ARBA" id="ARBA00012513"/>
    </source>
</evidence>
<feature type="region of interest" description="Disordered" evidence="11">
    <location>
        <begin position="1"/>
        <end position="71"/>
    </location>
</feature>
<protein>
    <recommendedName>
        <fullName evidence="2">non-specific serine/threonine protein kinase</fullName>
        <ecNumber evidence="2">2.7.11.1</ecNumber>
    </recommendedName>
</protein>
<dbReference type="PROSITE" id="PS00107">
    <property type="entry name" value="PROTEIN_KINASE_ATP"/>
    <property type="match status" value="1"/>
</dbReference>
<dbReference type="GO" id="GO:0005737">
    <property type="term" value="C:cytoplasm"/>
    <property type="evidence" value="ECO:0007669"/>
    <property type="project" value="TreeGrafter"/>
</dbReference>
<dbReference type="InterPro" id="IPR017441">
    <property type="entry name" value="Protein_kinase_ATP_BS"/>
</dbReference>
<comment type="caution">
    <text evidence="13">The sequence shown here is derived from an EMBL/GenBank/DDBJ whole genome shotgun (WGS) entry which is preliminary data.</text>
</comment>
<evidence type="ECO:0000256" key="7">
    <source>
        <dbReference type="ARBA" id="ARBA00022840"/>
    </source>
</evidence>
<keyword evidence="5 10" id="KW-0547">Nucleotide-binding</keyword>
<comment type="catalytic activity">
    <reaction evidence="8">
        <text>L-threonyl-[protein] + ATP = O-phospho-L-threonyl-[protein] + ADP + H(+)</text>
        <dbReference type="Rhea" id="RHEA:46608"/>
        <dbReference type="Rhea" id="RHEA-COMP:11060"/>
        <dbReference type="Rhea" id="RHEA-COMP:11605"/>
        <dbReference type="ChEBI" id="CHEBI:15378"/>
        <dbReference type="ChEBI" id="CHEBI:30013"/>
        <dbReference type="ChEBI" id="CHEBI:30616"/>
        <dbReference type="ChEBI" id="CHEBI:61977"/>
        <dbReference type="ChEBI" id="CHEBI:456216"/>
        <dbReference type="EC" id="2.7.11.1"/>
    </reaction>
</comment>
<feature type="region of interest" description="Disordered" evidence="11">
    <location>
        <begin position="858"/>
        <end position="887"/>
    </location>
</feature>
<keyword evidence="4" id="KW-0808">Transferase</keyword>
<feature type="region of interest" description="Disordered" evidence="11">
    <location>
        <begin position="94"/>
        <end position="120"/>
    </location>
</feature>
<evidence type="ECO:0000256" key="6">
    <source>
        <dbReference type="ARBA" id="ARBA00022777"/>
    </source>
</evidence>
<evidence type="ECO:0000313" key="14">
    <source>
        <dbReference type="Proteomes" id="UP001324427"/>
    </source>
</evidence>
<dbReference type="EMBL" id="JAVFHQ010000002">
    <property type="protein sequence ID" value="KAK4550031.1"/>
    <property type="molecule type" value="Genomic_DNA"/>
</dbReference>
<feature type="compositionally biased region" description="Polar residues" evidence="11">
    <location>
        <begin position="55"/>
        <end position="71"/>
    </location>
</feature>
<accession>A0AAV9JY59</accession>
<feature type="region of interest" description="Disordered" evidence="11">
    <location>
        <begin position="1075"/>
        <end position="1111"/>
    </location>
</feature>
<proteinExistence type="inferred from homology"/>
<evidence type="ECO:0000256" key="9">
    <source>
        <dbReference type="ARBA" id="ARBA00048679"/>
    </source>
</evidence>
<evidence type="ECO:0000256" key="1">
    <source>
        <dbReference type="ARBA" id="ARBA00008874"/>
    </source>
</evidence>
<dbReference type="PROSITE" id="PS50011">
    <property type="entry name" value="PROTEIN_KINASE_DOM"/>
    <property type="match status" value="1"/>
</dbReference>
<evidence type="ECO:0000256" key="10">
    <source>
        <dbReference type="PROSITE-ProRule" id="PRU10141"/>
    </source>
</evidence>
<dbReference type="InterPro" id="IPR050629">
    <property type="entry name" value="STE20/SPS1-PAK"/>
</dbReference>
<name>A0AAV9JY59_9PEZI</name>
<evidence type="ECO:0000256" key="8">
    <source>
        <dbReference type="ARBA" id="ARBA00047899"/>
    </source>
</evidence>
<dbReference type="SUPFAM" id="SSF56112">
    <property type="entry name" value="Protein kinase-like (PK-like)"/>
    <property type="match status" value="1"/>
</dbReference>
<dbReference type="InterPro" id="IPR011009">
    <property type="entry name" value="Kinase-like_dom_sf"/>
</dbReference>
<dbReference type="Pfam" id="PF00069">
    <property type="entry name" value="Pkinase"/>
    <property type="match status" value="1"/>
</dbReference>
<organism evidence="13 14">
    <name type="scientific">Oleoguttula mirabilis</name>
    <dbReference type="NCBI Taxonomy" id="1507867"/>
    <lineage>
        <taxon>Eukaryota</taxon>
        <taxon>Fungi</taxon>
        <taxon>Dikarya</taxon>
        <taxon>Ascomycota</taxon>
        <taxon>Pezizomycotina</taxon>
        <taxon>Dothideomycetes</taxon>
        <taxon>Dothideomycetidae</taxon>
        <taxon>Mycosphaerellales</taxon>
        <taxon>Teratosphaeriaceae</taxon>
        <taxon>Oleoguttula</taxon>
    </lineage>
</organism>
<feature type="compositionally biased region" description="Low complexity" evidence="11">
    <location>
        <begin position="1090"/>
        <end position="1103"/>
    </location>
</feature>
<dbReference type="Proteomes" id="UP001324427">
    <property type="component" value="Unassembled WGS sequence"/>
</dbReference>
<dbReference type="AlphaFoldDB" id="A0AAV9JY59"/>
<dbReference type="PANTHER" id="PTHR48012">
    <property type="entry name" value="STERILE20-LIKE KINASE, ISOFORM B-RELATED"/>
    <property type="match status" value="1"/>
</dbReference>
<keyword evidence="6" id="KW-0418">Kinase</keyword>
<comment type="catalytic activity">
    <reaction evidence="9">
        <text>L-seryl-[protein] + ATP = O-phospho-L-seryl-[protein] + ADP + H(+)</text>
        <dbReference type="Rhea" id="RHEA:17989"/>
        <dbReference type="Rhea" id="RHEA-COMP:9863"/>
        <dbReference type="Rhea" id="RHEA-COMP:11604"/>
        <dbReference type="ChEBI" id="CHEBI:15378"/>
        <dbReference type="ChEBI" id="CHEBI:29999"/>
        <dbReference type="ChEBI" id="CHEBI:30616"/>
        <dbReference type="ChEBI" id="CHEBI:83421"/>
        <dbReference type="ChEBI" id="CHEBI:456216"/>
        <dbReference type="EC" id="2.7.11.1"/>
    </reaction>
</comment>
<dbReference type="InterPro" id="IPR000719">
    <property type="entry name" value="Prot_kinase_dom"/>
</dbReference>
<feature type="domain" description="Protein kinase" evidence="12">
    <location>
        <begin position="256"/>
        <end position="528"/>
    </location>
</feature>
<evidence type="ECO:0000256" key="11">
    <source>
        <dbReference type="SAM" id="MobiDB-lite"/>
    </source>
</evidence>
<evidence type="ECO:0000256" key="5">
    <source>
        <dbReference type="ARBA" id="ARBA00022741"/>
    </source>
</evidence>
<dbReference type="EC" id="2.7.11.1" evidence="2"/>
<keyword evidence="3" id="KW-0723">Serine/threonine-protein kinase</keyword>
<dbReference type="PANTHER" id="PTHR48012:SF10">
    <property type="entry name" value="FI20177P1"/>
    <property type="match status" value="1"/>
</dbReference>
<dbReference type="Gene3D" id="1.10.510.10">
    <property type="entry name" value="Transferase(Phosphotransferase) domain 1"/>
    <property type="match status" value="1"/>
</dbReference>
<dbReference type="SMART" id="SM00220">
    <property type="entry name" value="S_TKc"/>
    <property type="match status" value="1"/>
</dbReference>
<feature type="compositionally biased region" description="Low complexity" evidence="11">
    <location>
        <begin position="860"/>
        <end position="876"/>
    </location>
</feature>
<feature type="compositionally biased region" description="Basic and acidic residues" evidence="11">
    <location>
        <begin position="1"/>
        <end position="14"/>
    </location>
</feature>
<dbReference type="GO" id="GO:0004674">
    <property type="term" value="F:protein serine/threonine kinase activity"/>
    <property type="evidence" value="ECO:0007669"/>
    <property type="project" value="UniProtKB-KW"/>
</dbReference>
<feature type="binding site" evidence="10">
    <location>
        <position position="285"/>
    </location>
    <ligand>
        <name>ATP</name>
        <dbReference type="ChEBI" id="CHEBI:30616"/>
    </ligand>
</feature>
<feature type="region of interest" description="Disordered" evidence="11">
    <location>
        <begin position="899"/>
        <end position="928"/>
    </location>
</feature>
<gene>
    <name evidence="13" type="ORF">LTR36_002998</name>
</gene>
<dbReference type="GO" id="GO:0005524">
    <property type="term" value="F:ATP binding"/>
    <property type="evidence" value="ECO:0007669"/>
    <property type="project" value="UniProtKB-UniRule"/>
</dbReference>